<sequence>MFFFDFTDDLVLLKQLLLEALNRQQVNAEALNIIVQCCSVYLGHSPAGVLRFWKWSKTLATDSADCAGPVDGNISWISAIFT</sequence>
<reference evidence="1" key="1">
    <citation type="submission" date="2021-08" db="EMBL/GenBank/DDBJ databases">
        <title>Characterization of Pseudomonas fragariae.</title>
        <authorList>
            <person name="Carvalho R."/>
            <person name="Marin M."/>
        </authorList>
    </citation>
    <scope>NUCLEOTIDE SEQUENCE</scope>
    <source>
        <strain evidence="1">17</strain>
    </source>
</reference>
<evidence type="ECO:0000313" key="1">
    <source>
        <dbReference type="EMBL" id="MCW6057439.1"/>
    </source>
</evidence>
<evidence type="ECO:0000313" key="2">
    <source>
        <dbReference type="Proteomes" id="UP001142690"/>
    </source>
</evidence>
<dbReference type="EMBL" id="JAINZM010000019">
    <property type="protein sequence ID" value="MCW6057439.1"/>
    <property type="molecule type" value="Genomic_DNA"/>
</dbReference>
<proteinExistence type="predicted"/>
<accession>A0ABT3LLV0</accession>
<comment type="caution">
    <text evidence="1">The sequence shown here is derived from an EMBL/GenBank/DDBJ whole genome shotgun (WGS) entry which is preliminary data.</text>
</comment>
<keyword evidence="2" id="KW-1185">Reference proteome</keyword>
<dbReference type="Proteomes" id="UP001142690">
    <property type="component" value="Unassembled WGS sequence"/>
</dbReference>
<protein>
    <submittedName>
        <fullName evidence="1">Uncharacterized protein</fullName>
    </submittedName>
</protein>
<gene>
    <name evidence="1" type="ORF">K7K06_17430</name>
</gene>
<organism evidence="1 2">
    <name type="scientific">Pseudomonas fragariae</name>
    <name type="common">ex Marin et al. 2024</name>
    <dbReference type="NCBI Taxonomy" id="3080056"/>
    <lineage>
        <taxon>Bacteria</taxon>
        <taxon>Pseudomonadati</taxon>
        <taxon>Pseudomonadota</taxon>
        <taxon>Gammaproteobacteria</taxon>
        <taxon>Pseudomonadales</taxon>
        <taxon>Pseudomonadaceae</taxon>
        <taxon>Pseudomonas</taxon>
    </lineage>
</organism>
<name>A0ABT3LLV0_9PSED</name>